<evidence type="ECO:0000256" key="3">
    <source>
        <dbReference type="ARBA" id="ARBA00012954"/>
    </source>
</evidence>
<dbReference type="InterPro" id="IPR017476">
    <property type="entry name" value="UDP-Glc/GDP-Man"/>
</dbReference>
<sequence>MHITIIGVGYVGLVSGTMLSEQGHKVDCIDINTEKIELLKSGKIPLYEPGLADYLENNIKSQRIRFFDSYFQINPNTEVVFITVDTPSDSLGNANLQNVYNAVSEVSERVNQDCLIVIKSTVPPGTAENIYNYLSNKGYNFDLGVNPEFLKQGSAVSDFLYPDRIIIGVKTKLARAKLEVIYRSFIDKNIPLIVTDTVTAEMIKYASNAFLATKVAFINEMAGLCELLGADIDLLANSMGMDHRIGKEFLKAGPGFGGSCFPKDLSALIRLAEDHNVKLQILNSVKESNYNHITNIAKKVEYVLNGVQNKKIAIWGLTFKSGTDDVRNSPAIDIAQLLVNNKAKITAYDPMGMDNARQVLKDIEYADNAIGAARDAEALLLLTEWKELKNQDFASLKSIMAAPNVFDFRNLLDSELLLRYGYHVYSLGKKSIYKV</sequence>
<dbReference type="PIRSF" id="PIRSF500134">
    <property type="entry name" value="UDPglc_DH_bac"/>
    <property type="match status" value="1"/>
</dbReference>
<evidence type="ECO:0000256" key="2">
    <source>
        <dbReference type="ARBA" id="ARBA00006601"/>
    </source>
</evidence>
<dbReference type="PIRSF" id="PIRSF000124">
    <property type="entry name" value="UDPglc_GDPman_dh"/>
    <property type="match status" value="1"/>
</dbReference>
<dbReference type="Pfam" id="PF03721">
    <property type="entry name" value="UDPG_MGDP_dh_N"/>
    <property type="match status" value="1"/>
</dbReference>
<evidence type="ECO:0000256" key="9">
    <source>
        <dbReference type="PIRSR" id="PIRSR500134-1"/>
    </source>
</evidence>
<feature type="binding site" evidence="11">
    <location>
        <position position="327"/>
    </location>
    <ligand>
        <name>NAD(+)</name>
        <dbReference type="ChEBI" id="CHEBI:57540"/>
    </ligand>
</feature>
<dbReference type="Pfam" id="PF03720">
    <property type="entry name" value="UDPG_MGDP_dh_C"/>
    <property type="match status" value="1"/>
</dbReference>
<feature type="binding site" evidence="10">
    <location>
        <position position="204"/>
    </location>
    <ligand>
        <name>substrate</name>
    </ligand>
</feature>
<dbReference type="Gene3D" id="1.20.5.100">
    <property type="entry name" value="Cytochrome c1, transmembrane anchor, C-terminal"/>
    <property type="match status" value="1"/>
</dbReference>
<protein>
    <recommendedName>
        <fullName evidence="4 8">UDP-glucose 6-dehydrogenase</fullName>
        <ecNumber evidence="3 8">1.1.1.22</ecNumber>
    </recommendedName>
</protein>
<evidence type="ECO:0000256" key="11">
    <source>
        <dbReference type="PIRSR" id="PIRSR500134-3"/>
    </source>
</evidence>
<evidence type="ECO:0000259" key="12">
    <source>
        <dbReference type="SMART" id="SM00984"/>
    </source>
</evidence>
<reference evidence="13 14" key="1">
    <citation type="submission" date="2019-03" db="EMBL/GenBank/DDBJ databases">
        <title>Wolbachia endosymbiont of Haematobia irritans wIrr.</title>
        <authorList>
            <person name="Parry R.H."/>
            <person name="Asgari S."/>
        </authorList>
    </citation>
    <scope>NUCLEOTIDE SEQUENCE [LARGE SCALE GENOMIC DNA]</scope>
    <source>
        <strain evidence="14">wIrr</strain>
    </source>
</reference>
<feature type="binding site" evidence="11">
    <location>
        <position position="86"/>
    </location>
    <ligand>
        <name>NAD(+)</name>
        <dbReference type="ChEBI" id="CHEBI:57540"/>
    </ligand>
</feature>
<evidence type="ECO:0000256" key="5">
    <source>
        <dbReference type="ARBA" id="ARBA00023002"/>
    </source>
</evidence>
<dbReference type="InterPro" id="IPR028357">
    <property type="entry name" value="UDPglc_DH_bac"/>
</dbReference>
<dbReference type="RefSeq" id="WP_155968448.1">
    <property type="nucleotide sequence ID" value="NZ_CP037426.1"/>
</dbReference>
<dbReference type="InterPro" id="IPR014027">
    <property type="entry name" value="UDP-Glc/GDP-Man_DH_C"/>
</dbReference>
<dbReference type="GO" id="GO:0051287">
    <property type="term" value="F:NAD binding"/>
    <property type="evidence" value="ECO:0007669"/>
    <property type="project" value="InterPro"/>
</dbReference>
<dbReference type="PANTHER" id="PTHR43750">
    <property type="entry name" value="UDP-GLUCOSE 6-DEHYDROGENASE TUAD"/>
    <property type="match status" value="1"/>
</dbReference>
<feature type="binding site" evidence="11">
    <location>
        <position position="121"/>
    </location>
    <ligand>
        <name>NAD(+)</name>
        <dbReference type="ChEBI" id="CHEBI:57540"/>
    </ligand>
</feature>
<evidence type="ECO:0000256" key="8">
    <source>
        <dbReference type="PIRNR" id="PIRNR000124"/>
    </source>
</evidence>
<accession>A0A6I6CIX8</accession>
<feature type="binding site" evidence="11">
    <location>
        <position position="30"/>
    </location>
    <ligand>
        <name>NAD(+)</name>
        <dbReference type="ChEBI" id="CHEBI:57540"/>
    </ligand>
</feature>
<dbReference type="EC" id="1.1.1.22" evidence="3 8"/>
<dbReference type="AlphaFoldDB" id="A0A6I6CIX8"/>
<feature type="binding site" evidence="10">
    <location>
        <position position="320"/>
    </location>
    <ligand>
        <name>substrate</name>
    </ligand>
</feature>
<dbReference type="UniPathway" id="UPA00038">
    <property type="reaction ID" value="UER00491"/>
</dbReference>
<dbReference type="SUPFAM" id="SSF48179">
    <property type="entry name" value="6-phosphogluconate dehydrogenase C-terminal domain-like"/>
    <property type="match status" value="1"/>
</dbReference>
<keyword evidence="5 8" id="KW-0560">Oxidoreductase</keyword>
<feature type="active site" description="Nucleophile" evidence="9">
    <location>
        <position position="260"/>
    </location>
</feature>
<dbReference type="SUPFAM" id="SSF52413">
    <property type="entry name" value="UDP-glucose/GDP-mannose dehydrogenase C-terminal domain"/>
    <property type="match status" value="1"/>
</dbReference>
<evidence type="ECO:0000313" key="13">
    <source>
        <dbReference type="EMBL" id="QGT15931.1"/>
    </source>
</evidence>
<dbReference type="SMART" id="SM00984">
    <property type="entry name" value="UDPG_MGDP_dh_C"/>
    <property type="match status" value="1"/>
</dbReference>
<feature type="binding site" evidence="10">
    <location>
        <position position="257"/>
    </location>
    <ligand>
        <name>substrate</name>
    </ligand>
</feature>
<evidence type="ECO:0000256" key="1">
    <source>
        <dbReference type="ARBA" id="ARBA00004701"/>
    </source>
</evidence>
<dbReference type="SUPFAM" id="SSF51735">
    <property type="entry name" value="NAD(P)-binding Rossmann-fold domains"/>
    <property type="match status" value="1"/>
</dbReference>
<dbReference type="InterPro" id="IPR014026">
    <property type="entry name" value="UDP-Glc/GDP-Man_DH_dimer"/>
</dbReference>
<dbReference type="EMBL" id="CP037426">
    <property type="protein sequence ID" value="QGT15931.1"/>
    <property type="molecule type" value="Genomic_DNA"/>
</dbReference>
<comment type="catalytic activity">
    <reaction evidence="7 8">
        <text>UDP-alpha-D-glucose + 2 NAD(+) + H2O = UDP-alpha-D-glucuronate + 2 NADH + 3 H(+)</text>
        <dbReference type="Rhea" id="RHEA:23596"/>
        <dbReference type="ChEBI" id="CHEBI:15377"/>
        <dbReference type="ChEBI" id="CHEBI:15378"/>
        <dbReference type="ChEBI" id="CHEBI:57540"/>
        <dbReference type="ChEBI" id="CHEBI:57945"/>
        <dbReference type="ChEBI" id="CHEBI:58052"/>
        <dbReference type="ChEBI" id="CHEBI:58885"/>
        <dbReference type="EC" id="1.1.1.22"/>
    </reaction>
</comment>
<dbReference type="InterPro" id="IPR036291">
    <property type="entry name" value="NAD(P)-bd_dom_sf"/>
</dbReference>
<dbReference type="GO" id="GO:0000271">
    <property type="term" value="P:polysaccharide biosynthetic process"/>
    <property type="evidence" value="ECO:0007669"/>
    <property type="project" value="InterPro"/>
</dbReference>
<dbReference type="InterPro" id="IPR008927">
    <property type="entry name" value="6-PGluconate_DH-like_C_sf"/>
</dbReference>
<organism evidence="13 14">
    <name type="scientific">Wolbachia pipientis</name>
    <dbReference type="NCBI Taxonomy" id="955"/>
    <lineage>
        <taxon>Bacteria</taxon>
        <taxon>Pseudomonadati</taxon>
        <taxon>Pseudomonadota</taxon>
        <taxon>Alphaproteobacteria</taxon>
        <taxon>Rickettsiales</taxon>
        <taxon>Anaplasmataceae</taxon>
        <taxon>Wolbachieae</taxon>
        <taxon>Wolbachia</taxon>
    </lineage>
</organism>
<proteinExistence type="inferred from homology"/>
<dbReference type="Gene3D" id="3.40.50.720">
    <property type="entry name" value="NAD(P)-binding Rossmann-like Domain"/>
    <property type="match status" value="2"/>
</dbReference>
<dbReference type="Proteomes" id="UP000422744">
    <property type="component" value="Chromosome"/>
</dbReference>
<evidence type="ECO:0000313" key="14">
    <source>
        <dbReference type="Proteomes" id="UP000422744"/>
    </source>
</evidence>
<dbReference type="GO" id="GO:0003979">
    <property type="term" value="F:UDP-glucose 6-dehydrogenase activity"/>
    <property type="evidence" value="ECO:0007669"/>
    <property type="project" value="UniProtKB-EC"/>
</dbReference>
<dbReference type="InterPro" id="IPR036220">
    <property type="entry name" value="UDP-Glc/GDP-Man_DH_C_sf"/>
</dbReference>
<name>A0A6I6CIX8_WOLPI</name>
<feature type="binding site" evidence="11">
    <location>
        <position position="35"/>
    </location>
    <ligand>
        <name>NAD(+)</name>
        <dbReference type="ChEBI" id="CHEBI:57540"/>
    </ligand>
</feature>
<comment type="similarity">
    <text evidence="2 8">Belongs to the UDP-glucose/GDP-mannose dehydrogenase family.</text>
</comment>
<keyword evidence="6 8" id="KW-0520">NAD</keyword>
<feature type="binding site" evidence="11">
    <location>
        <position position="263"/>
    </location>
    <ligand>
        <name>NAD(+)</name>
        <dbReference type="ChEBI" id="CHEBI:57540"/>
    </ligand>
</feature>
<evidence type="ECO:0000256" key="7">
    <source>
        <dbReference type="ARBA" id="ARBA00047473"/>
    </source>
</evidence>
<feature type="binding site" evidence="10">
    <location>
        <begin position="249"/>
        <end position="253"/>
    </location>
    <ligand>
        <name>substrate</name>
    </ligand>
</feature>
<dbReference type="GO" id="GO:0006065">
    <property type="term" value="P:UDP-glucuronate biosynthetic process"/>
    <property type="evidence" value="ECO:0007669"/>
    <property type="project" value="UniProtKB-UniPathway"/>
</dbReference>
<dbReference type="InterPro" id="IPR001732">
    <property type="entry name" value="UDP-Glc/GDP-Man_DH_N"/>
</dbReference>
<gene>
    <name evidence="13" type="ORF">E0495_01165</name>
</gene>
<dbReference type="Pfam" id="PF00984">
    <property type="entry name" value="UDPG_MGDP_dh"/>
    <property type="match status" value="1"/>
</dbReference>
<evidence type="ECO:0000256" key="6">
    <source>
        <dbReference type="ARBA" id="ARBA00023027"/>
    </source>
</evidence>
<comment type="pathway">
    <text evidence="1">Nucleotide-sugar biosynthesis; UDP-alpha-D-glucuronate biosynthesis; UDP-alpha-D-glucuronate from UDP-alpha-D-glucose: step 1/1.</text>
</comment>
<feature type="domain" description="UDP-glucose/GDP-mannose dehydrogenase C-terminal" evidence="12">
    <location>
        <begin position="313"/>
        <end position="414"/>
    </location>
</feature>
<dbReference type="NCBIfam" id="TIGR03026">
    <property type="entry name" value="NDP-sugDHase"/>
    <property type="match status" value="1"/>
</dbReference>
<evidence type="ECO:0000256" key="10">
    <source>
        <dbReference type="PIRSR" id="PIRSR500134-2"/>
    </source>
</evidence>
<evidence type="ECO:0000256" key="4">
    <source>
        <dbReference type="ARBA" id="ARBA00015132"/>
    </source>
</evidence>
<dbReference type="PANTHER" id="PTHR43750:SF3">
    <property type="entry name" value="UDP-GLUCOSE 6-DEHYDROGENASE TUAD"/>
    <property type="match status" value="1"/>
</dbReference>